<gene>
    <name evidence="2" type="ORF">KCG34_06175</name>
</gene>
<sequence>MSDHTKSESAETPMERALRMKRAADQAKPKPPGRGKVHREQVAGVTAGASKPWMKK</sequence>
<proteinExistence type="predicted"/>
<feature type="region of interest" description="Disordered" evidence="1">
    <location>
        <begin position="1"/>
        <end position="56"/>
    </location>
</feature>
<evidence type="ECO:0000313" key="2">
    <source>
        <dbReference type="EMBL" id="QUD89464.1"/>
    </source>
</evidence>
<organism evidence="2 3">
    <name type="scientific">Phenylobacterium montanum</name>
    <dbReference type="NCBI Taxonomy" id="2823693"/>
    <lineage>
        <taxon>Bacteria</taxon>
        <taxon>Pseudomonadati</taxon>
        <taxon>Pseudomonadota</taxon>
        <taxon>Alphaproteobacteria</taxon>
        <taxon>Caulobacterales</taxon>
        <taxon>Caulobacteraceae</taxon>
        <taxon>Phenylobacterium</taxon>
    </lineage>
</organism>
<accession>A0A975G2A2</accession>
<dbReference type="Proteomes" id="UP000676409">
    <property type="component" value="Chromosome"/>
</dbReference>
<evidence type="ECO:0000256" key="1">
    <source>
        <dbReference type="SAM" id="MobiDB-lite"/>
    </source>
</evidence>
<dbReference type="RefSeq" id="WP_211939516.1">
    <property type="nucleotide sequence ID" value="NZ_CP073078.1"/>
</dbReference>
<dbReference type="KEGG" id="caul:KCG34_06175"/>
<protein>
    <submittedName>
        <fullName evidence="2">Uncharacterized protein</fullName>
    </submittedName>
</protein>
<dbReference type="AlphaFoldDB" id="A0A975G2A2"/>
<keyword evidence="3" id="KW-1185">Reference proteome</keyword>
<name>A0A975G2A2_9CAUL</name>
<feature type="compositionally biased region" description="Basic and acidic residues" evidence="1">
    <location>
        <begin position="1"/>
        <end position="28"/>
    </location>
</feature>
<evidence type="ECO:0000313" key="3">
    <source>
        <dbReference type="Proteomes" id="UP000676409"/>
    </source>
</evidence>
<reference evidence="2" key="1">
    <citation type="submission" date="2021-04" db="EMBL/GenBank/DDBJ databases">
        <title>The complete genome sequence of Caulobacter sp. S6.</title>
        <authorList>
            <person name="Tang Y."/>
            <person name="Ouyang W."/>
            <person name="Liu Q."/>
            <person name="Huang B."/>
            <person name="Guo Z."/>
            <person name="Lei P."/>
        </authorList>
    </citation>
    <scope>NUCLEOTIDE SEQUENCE</scope>
    <source>
        <strain evidence="2">S6</strain>
    </source>
</reference>
<dbReference type="EMBL" id="CP073078">
    <property type="protein sequence ID" value="QUD89464.1"/>
    <property type="molecule type" value="Genomic_DNA"/>
</dbReference>